<comment type="caution">
    <text evidence="7">The sequence shown here is derived from an EMBL/GenBank/DDBJ whole genome shotgun (WGS) entry which is preliminary data.</text>
</comment>
<evidence type="ECO:0000256" key="1">
    <source>
        <dbReference type="ARBA" id="ARBA00022741"/>
    </source>
</evidence>
<dbReference type="PROSITE" id="PS51718">
    <property type="entry name" value="G_DYNAMIN_2"/>
    <property type="match status" value="1"/>
</dbReference>
<evidence type="ECO:0000313" key="8">
    <source>
        <dbReference type="Proteomes" id="UP000193689"/>
    </source>
</evidence>
<dbReference type="Pfam" id="PF01031">
    <property type="entry name" value="Dynamin_M"/>
    <property type="match status" value="1"/>
</dbReference>
<feature type="coiled-coil region" evidence="3">
    <location>
        <begin position="699"/>
        <end position="726"/>
    </location>
</feature>
<evidence type="ECO:0000259" key="5">
    <source>
        <dbReference type="PROSITE" id="PS51388"/>
    </source>
</evidence>
<dbReference type="GeneID" id="63771727"/>
<dbReference type="GO" id="GO:0003924">
    <property type="term" value="F:GTPase activity"/>
    <property type="evidence" value="ECO:0007669"/>
    <property type="project" value="InterPro"/>
</dbReference>
<evidence type="ECO:0000313" key="7">
    <source>
        <dbReference type="EMBL" id="ORY67753.1"/>
    </source>
</evidence>
<feature type="domain" description="GED" evidence="5">
    <location>
        <begin position="647"/>
        <end position="738"/>
    </location>
</feature>
<dbReference type="PROSITE" id="PS51388">
    <property type="entry name" value="GED"/>
    <property type="match status" value="1"/>
</dbReference>
<dbReference type="InterPro" id="IPR003130">
    <property type="entry name" value="GED"/>
</dbReference>
<reference evidence="7 8" key="1">
    <citation type="submission" date="2016-07" db="EMBL/GenBank/DDBJ databases">
        <title>Pervasive Adenine N6-methylation of Active Genes in Fungi.</title>
        <authorList>
            <consortium name="DOE Joint Genome Institute"/>
            <person name="Mondo S.J."/>
            <person name="Dannebaum R.O."/>
            <person name="Kuo R.C."/>
            <person name="Labutti K."/>
            <person name="Haridas S."/>
            <person name="Kuo A."/>
            <person name="Salamov A."/>
            <person name="Ahrendt S.R."/>
            <person name="Lipzen A."/>
            <person name="Sullivan W."/>
            <person name="Andreopoulos W.B."/>
            <person name="Clum A."/>
            <person name="Lindquist E."/>
            <person name="Daum C."/>
            <person name="Ramamoorthy G.K."/>
            <person name="Gryganskyi A."/>
            <person name="Culley D."/>
            <person name="Magnuson J.K."/>
            <person name="James T.Y."/>
            <person name="O'Malley M.A."/>
            <person name="Stajich J.E."/>
            <person name="Spatafora J.W."/>
            <person name="Visel A."/>
            <person name="Grigoriev I.V."/>
        </authorList>
    </citation>
    <scope>NUCLEOTIDE SEQUENCE [LARGE SCALE GENOMIC DNA]</scope>
    <source>
        <strain evidence="7 8">CBS 129021</strain>
    </source>
</reference>
<dbReference type="GO" id="GO:0005874">
    <property type="term" value="C:microtubule"/>
    <property type="evidence" value="ECO:0007669"/>
    <property type="project" value="TreeGrafter"/>
</dbReference>
<dbReference type="GO" id="GO:0016020">
    <property type="term" value="C:membrane"/>
    <property type="evidence" value="ECO:0007669"/>
    <property type="project" value="TreeGrafter"/>
</dbReference>
<dbReference type="SUPFAM" id="SSF52540">
    <property type="entry name" value="P-loop containing nucleoside triphosphate hydrolases"/>
    <property type="match status" value="1"/>
</dbReference>
<dbReference type="InterPro" id="IPR000375">
    <property type="entry name" value="Dynamin_stalk"/>
</dbReference>
<dbReference type="AlphaFoldDB" id="A0A1Y2E856"/>
<keyword evidence="7" id="KW-0378">Hydrolase</keyword>
<dbReference type="GO" id="GO:0048312">
    <property type="term" value="P:intracellular distribution of mitochondria"/>
    <property type="evidence" value="ECO:0007669"/>
    <property type="project" value="TreeGrafter"/>
</dbReference>
<dbReference type="Gene3D" id="3.40.50.300">
    <property type="entry name" value="P-loop containing nucleotide triphosphate hydrolases"/>
    <property type="match status" value="1"/>
</dbReference>
<evidence type="ECO:0000256" key="4">
    <source>
        <dbReference type="SAM" id="MobiDB-lite"/>
    </source>
</evidence>
<dbReference type="Pfam" id="PF00350">
    <property type="entry name" value="Dynamin_N"/>
    <property type="match status" value="1"/>
</dbReference>
<dbReference type="GO" id="GO:0005739">
    <property type="term" value="C:mitochondrion"/>
    <property type="evidence" value="ECO:0007669"/>
    <property type="project" value="TreeGrafter"/>
</dbReference>
<dbReference type="GO" id="GO:0005525">
    <property type="term" value="F:GTP binding"/>
    <property type="evidence" value="ECO:0007669"/>
    <property type="project" value="InterPro"/>
</dbReference>
<dbReference type="CDD" id="cd08771">
    <property type="entry name" value="DLP_1"/>
    <property type="match status" value="1"/>
</dbReference>
<dbReference type="Proteomes" id="UP000193689">
    <property type="component" value="Unassembled WGS sequence"/>
</dbReference>
<dbReference type="RefSeq" id="XP_040718377.1">
    <property type="nucleotide sequence ID" value="XM_040855515.1"/>
</dbReference>
<dbReference type="Pfam" id="PF02212">
    <property type="entry name" value="GED"/>
    <property type="match status" value="1"/>
</dbReference>
<proteinExistence type="predicted"/>
<dbReference type="EMBL" id="MCFJ01000004">
    <property type="protein sequence ID" value="ORY67753.1"/>
    <property type="molecule type" value="Genomic_DNA"/>
</dbReference>
<dbReference type="SMART" id="SM00053">
    <property type="entry name" value="DYNc"/>
    <property type="match status" value="1"/>
</dbReference>
<name>A0A1Y2E856_9PEZI</name>
<dbReference type="OrthoDB" id="415706at2759"/>
<evidence type="ECO:0000259" key="6">
    <source>
        <dbReference type="PROSITE" id="PS51718"/>
    </source>
</evidence>
<dbReference type="GO" id="GO:0016559">
    <property type="term" value="P:peroxisome fission"/>
    <property type="evidence" value="ECO:0007669"/>
    <property type="project" value="TreeGrafter"/>
</dbReference>
<keyword evidence="2" id="KW-0342">GTP-binding</keyword>
<sequence>MGDLSQEEILCDSVAIDQLYNTEARKSLDIIDSLRELQVGQIVDLPQIIVVGDQSSGKSSVLEAISRVRFPVRGGLCTRFATELVLRRADQNSIDVRIQFATEEPASTNEPAQPFRRASLDRNDLSEIMKVAEERMSSHAGGARGFYKDILRVEIAGSDVPPLTLVDLPGFFHAETSEQSQQDKEMVDSLVESYMRQQKSVILAVISADNQLANQKVLAEAKRHDPKKERTLGVITKPDVPSPGSHNERTGIRLAQGLESMHRLNLGWHALRNRSEGDERLDASARDAQEERFFQTGAWAAIPSSNRGAGRLRHKLSNVLLEHIRRNLPVVIQDIENALQSKRIALESLGPSRSSPEELKLYLIGIAEHFQRISRDGVEGRYNDPYFGDLEQTENKLRAHLRNLNRAFHITMLKKGANELVVWDSDKHGDDDDGDSPVSHHEGFGGENIRIPEYLQGFVDLYDFPEPTSIGEHEFNLTLERLASANRGREFPGSSNDELVIQLFKQQAQPWSRIAARHLNLVTDFAKVFVENLIHHVVGGYSPTVTALLRGCVDPFFDDKTNVLEAKISEIIRPYMSGFNAPLETEYQRRLSTRAVRRLADRMSHLLENGPPRDSNDRSREVPSRKQLIQIIINENEQDSERNEFNTDGIIDRMVAYYDMSLCTFTENVINLAVENCLVCNISDILTATKVHRMSDEELRQLASESDDVQSRRQSLRKEVERLKDALRRCQPYRPRQSTGLSRSVP</sequence>
<dbReference type="PANTHER" id="PTHR11566:SF149">
    <property type="entry name" value="GTPASE, PUTATIVE (AFU_ORTHOLOGUE AFUA_6G11890)-RELATED"/>
    <property type="match status" value="1"/>
</dbReference>
<gene>
    <name evidence="7" type="ORF">BCR38DRAFT_337148</name>
</gene>
<dbReference type="GO" id="GO:0008017">
    <property type="term" value="F:microtubule binding"/>
    <property type="evidence" value="ECO:0007669"/>
    <property type="project" value="TreeGrafter"/>
</dbReference>
<dbReference type="GO" id="GO:0006897">
    <property type="term" value="P:endocytosis"/>
    <property type="evidence" value="ECO:0007669"/>
    <property type="project" value="TreeGrafter"/>
</dbReference>
<dbReference type="InterPro" id="IPR030381">
    <property type="entry name" value="G_DYNAMIN_dom"/>
</dbReference>
<dbReference type="FunFam" id="3.40.50.300:FF:001425">
    <property type="entry name" value="Dynamin GTPase, putative"/>
    <property type="match status" value="1"/>
</dbReference>
<keyword evidence="1" id="KW-0547">Nucleotide-binding</keyword>
<feature type="region of interest" description="Disordered" evidence="4">
    <location>
        <begin position="426"/>
        <end position="445"/>
    </location>
</feature>
<evidence type="ECO:0000256" key="2">
    <source>
        <dbReference type="ARBA" id="ARBA00023134"/>
    </source>
</evidence>
<protein>
    <submittedName>
        <fullName evidence="7">p-loop containing nucleoside triphosphate hydrolase protein</fullName>
    </submittedName>
</protein>
<evidence type="ECO:0000256" key="3">
    <source>
        <dbReference type="SAM" id="Coils"/>
    </source>
</evidence>
<dbReference type="InterPro" id="IPR022812">
    <property type="entry name" value="Dynamin"/>
</dbReference>
<dbReference type="InterPro" id="IPR027417">
    <property type="entry name" value="P-loop_NTPase"/>
</dbReference>
<dbReference type="InterPro" id="IPR045063">
    <property type="entry name" value="Dynamin_N"/>
</dbReference>
<dbReference type="InterPro" id="IPR001401">
    <property type="entry name" value="Dynamin_GTPase"/>
</dbReference>
<keyword evidence="3" id="KW-0175">Coiled coil</keyword>
<accession>A0A1Y2E856</accession>
<dbReference type="InParanoid" id="A0A1Y2E856"/>
<dbReference type="PANTHER" id="PTHR11566">
    <property type="entry name" value="DYNAMIN"/>
    <property type="match status" value="1"/>
</dbReference>
<dbReference type="STRING" id="1141098.A0A1Y2E856"/>
<organism evidence="7 8">
    <name type="scientific">Pseudomassariella vexata</name>
    <dbReference type="NCBI Taxonomy" id="1141098"/>
    <lineage>
        <taxon>Eukaryota</taxon>
        <taxon>Fungi</taxon>
        <taxon>Dikarya</taxon>
        <taxon>Ascomycota</taxon>
        <taxon>Pezizomycotina</taxon>
        <taxon>Sordariomycetes</taxon>
        <taxon>Xylariomycetidae</taxon>
        <taxon>Amphisphaeriales</taxon>
        <taxon>Pseudomassariaceae</taxon>
        <taxon>Pseudomassariella</taxon>
    </lineage>
</organism>
<dbReference type="GO" id="GO:0000266">
    <property type="term" value="P:mitochondrial fission"/>
    <property type="evidence" value="ECO:0007669"/>
    <property type="project" value="TreeGrafter"/>
</dbReference>
<keyword evidence="8" id="KW-1185">Reference proteome</keyword>
<dbReference type="PRINTS" id="PR00195">
    <property type="entry name" value="DYNAMIN"/>
</dbReference>
<dbReference type="InterPro" id="IPR020850">
    <property type="entry name" value="GED_dom"/>
</dbReference>
<feature type="domain" description="Dynamin-type G" evidence="6">
    <location>
        <begin position="42"/>
        <end position="329"/>
    </location>
</feature>